<evidence type="ECO:0000256" key="1">
    <source>
        <dbReference type="ARBA" id="ARBA00022723"/>
    </source>
</evidence>
<comment type="caution">
    <text evidence="6">The sequence shown here is derived from an EMBL/GenBank/DDBJ whole genome shotgun (WGS) entry which is preliminary data.</text>
</comment>
<dbReference type="GO" id="GO:0006511">
    <property type="term" value="P:ubiquitin-dependent protein catabolic process"/>
    <property type="evidence" value="ECO:0007669"/>
    <property type="project" value="TreeGrafter"/>
</dbReference>
<evidence type="ECO:0000256" key="2">
    <source>
        <dbReference type="ARBA" id="ARBA00022771"/>
    </source>
</evidence>
<dbReference type="InterPro" id="IPR001841">
    <property type="entry name" value="Znf_RING"/>
</dbReference>
<dbReference type="GO" id="GO:0061630">
    <property type="term" value="F:ubiquitin protein ligase activity"/>
    <property type="evidence" value="ECO:0007669"/>
    <property type="project" value="InterPro"/>
</dbReference>
<keyword evidence="3" id="KW-0862">Zinc</keyword>
<sequence length="190" mass="21575">MHRSRHNRKFIQDLELRLGPSFPPKGGNMLTSNFVRGFPDLITIDDDDEDVQVFSPRSSSETLRFFPRVSSWVPVISDEDLELRLGLKAHNAIEVPDEHTSEDPFTWACVKKKKLGQASTSRCGVEVQEVKFRCSICMDTMKEETSTMCGHVFCKPCITSAIRVQKKCPTCREKLTLNNIHRIYLPGATS</sequence>
<feature type="domain" description="RING-type" evidence="5">
    <location>
        <begin position="134"/>
        <end position="172"/>
    </location>
</feature>
<dbReference type="GO" id="GO:0140082">
    <property type="term" value="F:SUMO-ubiquitin ligase activity"/>
    <property type="evidence" value="ECO:0007669"/>
    <property type="project" value="TreeGrafter"/>
</dbReference>
<evidence type="ECO:0000313" key="7">
    <source>
        <dbReference type="Proteomes" id="UP000825729"/>
    </source>
</evidence>
<evidence type="ECO:0000259" key="5">
    <source>
        <dbReference type="PROSITE" id="PS50089"/>
    </source>
</evidence>
<dbReference type="PROSITE" id="PS50089">
    <property type="entry name" value="ZF_RING_2"/>
    <property type="match status" value="1"/>
</dbReference>
<dbReference type="AlphaFoldDB" id="A0AAV7EF48"/>
<proteinExistence type="predicted"/>
<dbReference type="PANTHER" id="PTHR47094:SF17">
    <property type="entry name" value="E3 UBIQUITIN-PROTEIN LIGASE COMPLEX SLX8-RFP SUBUNIT SLX8-LIKE ISOFORM X1"/>
    <property type="match status" value="1"/>
</dbReference>
<dbReference type="SMART" id="SM00184">
    <property type="entry name" value="RING"/>
    <property type="match status" value="1"/>
</dbReference>
<keyword evidence="2 4" id="KW-0863">Zinc-finger</keyword>
<dbReference type="Gene3D" id="3.30.40.10">
    <property type="entry name" value="Zinc/RING finger domain, C3HC4 (zinc finger)"/>
    <property type="match status" value="1"/>
</dbReference>
<reference evidence="6 7" key="1">
    <citation type="submission" date="2021-07" db="EMBL/GenBank/DDBJ databases">
        <title>The Aristolochia fimbriata genome: insights into angiosperm evolution, floral development and chemical biosynthesis.</title>
        <authorList>
            <person name="Jiao Y."/>
        </authorList>
    </citation>
    <scope>NUCLEOTIDE SEQUENCE [LARGE SCALE GENOMIC DNA]</scope>
    <source>
        <strain evidence="6">IBCAS-2021</strain>
        <tissue evidence="6">Leaf</tissue>
    </source>
</reference>
<dbReference type="Pfam" id="PF13923">
    <property type="entry name" value="zf-C3HC4_2"/>
    <property type="match status" value="1"/>
</dbReference>
<keyword evidence="1" id="KW-0479">Metal-binding</keyword>
<accession>A0AAV7EF48</accession>
<dbReference type="GO" id="GO:0008270">
    <property type="term" value="F:zinc ion binding"/>
    <property type="evidence" value="ECO:0007669"/>
    <property type="project" value="UniProtKB-KW"/>
</dbReference>
<dbReference type="PANTHER" id="PTHR47094">
    <property type="entry name" value="ELFLESS, ISOFORM B"/>
    <property type="match status" value="1"/>
</dbReference>
<keyword evidence="7" id="KW-1185">Reference proteome</keyword>
<dbReference type="GO" id="GO:0033768">
    <property type="term" value="C:SUMO-targeted ubiquitin ligase complex"/>
    <property type="evidence" value="ECO:0007669"/>
    <property type="project" value="TreeGrafter"/>
</dbReference>
<name>A0AAV7EF48_ARIFI</name>
<organism evidence="6 7">
    <name type="scientific">Aristolochia fimbriata</name>
    <name type="common">White veined hardy Dutchman's pipe vine</name>
    <dbReference type="NCBI Taxonomy" id="158543"/>
    <lineage>
        <taxon>Eukaryota</taxon>
        <taxon>Viridiplantae</taxon>
        <taxon>Streptophyta</taxon>
        <taxon>Embryophyta</taxon>
        <taxon>Tracheophyta</taxon>
        <taxon>Spermatophyta</taxon>
        <taxon>Magnoliopsida</taxon>
        <taxon>Magnoliidae</taxon>
        <taxon>Piperales</taxon>
        <taxon>Aristolochiaceae</taxon>
        <taxon>Aristolochia</taxon>
    </lineage>
</organism>
<dbReference type="PROSITE" id="PS00518">
    <property type="entry name" value="ZF_RING_1"/>
    <property type="match status" value="1"/>
</dbReference>
<evidence type="ECO:0000256" key="3">
    <source>
        <dbReference type="ARBA" id="ARBA00022833"/>
    </source>
</evidence>
<dbReference type="InterPro" id="IPR017907">
    <property type="entry name" value="Znf_RING_CS"/>
</dbReference>
<gene>
    <name evidence="6" type="ORF">H6P81_013412</name>
</gene>
<protein>
    <recommendedName>
        <fullName evidence="5">RING-type domain-containing protein</fullName>
    </recommendedName>
</protein>
<evidence type="ECO:0000313" key="6">
    <source>
        <dbReference type="EMBL" id="KAG9447284.1"/>
    </source>
</evidence>
<dbReference type="Proteomes" id="UP000825729">
    <property type="component" value="Unassembled WGS sequence"/>
</dbReference>
<dbReference type="InterPro" id="IPR013083">
    <property type="entry name" value="Znf_RING/FYVE/PHD"/>
</dbReference>
<dbReference type="InterPro" id="IPR049627">
    <property type="entry name" value="SLX8"/>
</dbReference>
<dbReference type="GO" id="GO:0032183">
    <property type="term" value="F:SUMO binding"/>
    <property type="evidence" value="ECO:0007669"/>
    <property type="project" value="TreeGrafter"/>
</dbReference>
<evidence type="ECO:0000256" key="4">
    <source>
        <dbReference type="PROSITE-ProRule" id="PRU00175"/>
    </source>
</evidence>
<dbReference type="EMBL" id="JAINDJ010000005">
    <property type="protein sequence ID" value="KAG9447284.1"/>
    <property type="molecule type" value="Genomic_DNA"/>
</dbReference>
<dbReference type="SUPFAM" id="SSF57850">
    <property type="entry name" value="RING/U-box"/>
    <property type="match status" value="1"/>
</dbReference>